<evidence type="ECO:0000313" key="2">
    <source>
        <dbReference type="WBParaSite" id="PS1159_v2.g18193.t1"/>
    </source>
</evidence>
<sequence>MLFHFCTFLKNLRQYLTKFDPTKPHYLGFRFRPYLKNGYNSGGVYVLSKAAVKLFIENSYLNETLCPYMEYEDVAMAKCLESIDIHPIDTRDEKGRQRFTPYDVDQMFAGALSEELSRIWFMDKPNEGFNAFSPELISLHHLTPSHFRIAHLVSHHLKIQQKKKHRRQRI</sequence>
<proteinExistence type="predicted"/>
<name>A0AC35FJY3_9BILA</name>
<accession>A0AC35FJY3</accession>
<dbReference type="Proteomes" id="UP000887580">
    <property type="component" value="Unplaced"/>
</dbReference>
<dbReference type="WBParaSite" id="PS1159_v2.g18193.t1">
    <property type="protein sequence ID" value="PS1159_v2.g18193.t1"/>
    <property type="gene ID" value="PS1159_v2.g18193"/>
</dbReference>
<protein>
    <submittedName>
        <fullName evidence="2">Glycoprotein-N-acetylgalactosamine 3-beta-galactosyltransferase 1</fullName>
    </submittedName>
</protein>
<reference evidence="2" key="1">
    <citation type="submission" date="2022-11" db="UniProtKB">
        <authorList>
            <consortium name="WormBaseParasite"/>
        </authorList>
    </citation>
    <scope>IDENTIFICATION</scope>
</reference>
<organism evidence="1 2">
    <name type="scientific">Panagrolaimus sp. PS1159</name>
    <dbReference type="NCBI Taxonomy" id="55785"/>
    <lineage>
        <taxon>Eukaryota</taxon>
        <taxon>Metazoa</taxon>
        <taxon>Ecdysozoa</taxon>
        <taxon>Nematoda</taxon>
        <taxon>Chromadorea</taxon>
        <taxon>Rhabditida</taxon>
        <taxon>Tylenchina</taxon>
        <taxon>Panagrolaimomorpha</taxon>
        <taxon>Panagrolaimoidea</taxon>
        <taxon>Panagrolaimidae</taxon>
        <taxon>Panagrolaimus</taxon>
    </lineage>
</organism>
<evidence type="ECO:0000313" key="1">
    <source>
        <dbReference type="Proteomes" id="UP000887580"/>
    </source>
</evidence>